<sequence length="601" mass="67371">MAYNILGSKSLSHILRHSTRSSSTMCTTANRKNDVVVVGAGWFGLAAAKHYLQLHPDHLVTVVESADSCGGTWAKHRLYPGLKSNNMIGSYEYPDFPMSEDIYGIKDNDHIPAATLHQYLTDYSKHFGIFDRVLLNTSVNTIEKDSDNGWKIHVQSEKGPDVLETKRVILATGLTSSPNIPTYPGQETFNKPFFHAKDFKSRADTLKESNSVTVIGGAKSAFDVSFAYVQAGVTVDLIIRPEGNGPVWLSPPYVTPFKRKMEELLHTRCLTWFSPTPWGDEDGFSLPRKLLHGTKLGQLLVHNFWHVLSSDVIEMNGYDDHNHPGLAALKPWTSAFWTGSGVSIHNFDSSLFDLVREGKIRVHTANITNLTEGKVHLSTGKTLESDAIICATGWKKEPSFQFFNWDPKIPRPDSEVENLTKSADDEILSRFPMLKSQPSLRGDTRKPTKPVRLYRFMVPPSLWEDRTLAFAGMISSVSTSICASLQGLWISAYFDQKLDRVPATEEQAIHEAVVNSQWGKWRYPCGYGGDVADFAFDALPYFDLLLRDLGLKNHRKQSPMAEMTEAYKPWDYKEVVDEWAAHKKIQGVDGLGKEVNGEESK</sequence>
<gene>
    <name evidence="4" type="ORF">PEBR_35975</name>
</gene>
<dbReference type="InterPro" id="IPR050346">
    <property type="entry name" value="FMO-like"/>
</dbReference>
<keyword evidence="1" id="KW-0285">Flavoprotein</keyword>
<evidence type="ECO:0000256" key="2">
    <source>
        <dbReference type="ARBA" id="ARBA00022827"/>
    </source>
</evidence>
<proteinExistence type="predicted"/>
<dbReference type="EMBL" id="LJBN01000194">
    <property type="protein sequence ID" value="OOQ83671.1"/>
    <property type="molecule type" value="Genomic_DNA"/>
</dbReference>
<reference evidence="5" key="1">
    <citation type="submission" date="2015-09" db="EMBL/GenBank/DDBJ databases">
        <authorList>
            <person name="Fill T.P."/>
            <person name="Baretta J.F."/>
            <person name="de Almeida L.G."/>
            <person name="Rocha M."/>
            <person name="de Souza D.H."/>
            <person name="Malavazi I."/>
            <person name="Cerdeira L.T."/>
            <person name="Hong H."/>
            <person name="Samborskyy M."/>
            <person name="de Vasconcelos A.T."/>
            <person name="Leadlay P."/>
            <person name="Rodrigues-Filho E."/>
        </authorList>
    </citation>
    <scope>NUCLEOTIDE SEQUENCE [LARGE SCALE GENOMIC DNA]</scope>
    <source>
        <strain evidence="5">LaBioMMi 136</strain>
    </source>
</reference>
<dbReference type="InterPro" id="IPR036188">
    <property type="entry name" value="FAD/NAD-bd_sf"/>
</dbReference>
<dbReference type="Pfam" id="PF13738">
    <property type="entry name" value="Pyr_redox_3"/>
    <property type="match status" value="1"/>
</dbReference>
<keyword evidence="4" id="KW-0503">Monooxygenase</keyword>
<dbReference type="GO" id="GO:0004497">
    <property type="term" value="F:monooxygenase activity"/>
    <property type="evidence" value="ECO:0007669"/>
    <property type="project" value="UniProtKB-KW"/>
</dbReference>
<dbReference type="Proteomes" id="UP000190744">
    <property type="component" value="Unassembled WGS sequence"/>
</dbReference>
<evidence type="ECO:0000313" key="5">
    <source>
        <dbReference type="Proteomes" id="UP000190744"/>
    </source>
</evidence>
<evidence type="ECO:0000256" key="1">
    <source>
        <dbReference type="ARBA" id="ARBA00022630"/>
    </source>
</evidence>
<dbReference type="SUPFAM" id="SSF51905">
    <property type="entry name" value="FAD/NAD(P)-binding domain"/>
    <property type="match status" value="2"/>
</dbReference>
<dbReference type="PANTHER" id="PTHR23023">
    <property type="entry name" value="DIMETHYLANILINE MONOOXYGENASE"/>
    <property type="match status" value="1"/>
</dbReference>
<keyword evidence="3" id="KW-0560">Oxidoreductase</keyword>
<comment type="caution">
    <text evidence="4">The sequence shown here is derived from an EMBL/GenBank/DDBJ whole genome shotgun (WGS) entry which is preliminary data.</text>
</comment>
<name>A0A1S9RE87_PENBI</name>
<organism evidence="4 5">
    <name type="scientific">Penicillium brasilianum</name>
    <dbReference type="NCBI Taxonomy" id="104259"/>
    <lineage>
        <taxon>Eukaryota</taxon>
        <taxon>Fungi</taxon>
        <taxon>Dikarya</taxon>
        <taxon>Ascomycota</taxon>
        <taxon>Pezizomycotina</taxon>
        <taxon>Eurotiomycetes</taxon>
        <taxon>Eurotiomycetidae</taxon>
        <taxon>Eurotiales</taxon>
        <taxon>Aspergillaceae</taxon>
        <taxon>Penicillium</taxon>
    </lineage>
</organism>
<keyword evidence="2" id="KW-0274">FAD</keyword>
<evidence type="ECO:0000313" key="4">
    <source>
        <dbReference type="EMBL" id="OOQ83671.1"/>
    </source>
</evidence>
<dbReference type="AlphaFoldDB" id="A0A1S9RE87"/>
<accession>A0A1S9RE87</accession>
<protein>
    <submittedName>
        <fullName evidence="4">Flavin-binding monooxygenase-like family protein</fullName>
    </submittedName>
</protein>
<evidence type="ECO:0000256" key="3">
    <source>
        <dbReference type="ARBA" id="ARBA00023002"/>
    </source>
</evidence>
<dbReference type="Gene3D" id="3.50.50.60">
    <property type="entry name" value="FAD/NAD(P)-binding domain"/>
    <property type="match status" value="2"/>
</dbReference>